<evidence type="ECO:0000313" key="2">
    <source>
        <dbReference type="Proteomes" id="UP000321578"/>
    </source>
</evidence>
<dbReference type="OrthoDB" id="1441376at2"/>
<name>A0A5C6ZPI4_9FLAO</name>
<dbReference type="RefSeq" id="WP_147084713.1">
    <property type="nucleotide sequence ID" value="NZ_VORM01000003.1"/>
</dbReference>
<dbReference type="Proteomes" id="UP000321578">
    <property type="component" value="Unassembled WGS sequence"/>
</dbReference>
<sequence length="157" mass="18386">MKIIQLFPIVLLLMFSCQDNTKNTTEEDPDTQDKKVNTQLKGAWELVGYYNYVNNKVTDSFKLTEGYKQVKMYTATKVMWSKSVPLDSTEWFGYGSYEIAGNDLTEMLNYGSEMMTKIIQEKREFRYELNLSPNKFSQIELDGDGNRIYSENYVRIE</sequence>
<dbReference type="EMBL" id="VORO01000001">
    <property type="protein sequence ID" value="TXD91251.1"/>
    <property type="molecule type" value="Genomic_DNA"/>
</dbReference>
<evidence type="ECO:0000313" key="1">
    <source>
        <dbReference type="EMBL" id="TXD91251.1"/>
    </source>
</evidence>
<reference evidence="1 2" key="1">
    <citation type="submission" date="2019-08" db="EMBL/GenBank/DDBJ databases">
        <title>Genomes of Subsaximicrobium wynnwilliamsii strains.</title>
        <authorList>
            <person name="Bowman J.P."/>
        </authorList>
    </citation>
    <scope>NUCLEOTIDE SEQUENCE [LARGE SCALE GENOMIC DNA]</scope>
    <source>
        <strain evidence="1 2">2-80-2</strain>
    </source>
</reference>
<evidence type="ECO:0008006" key="3">
    <source>
        <dbReference type="Google" id="ProtNLM"/>
    </source>
</evidence>
<protein>
    <recommendedName>
        <fullName evidence="3">Lipocalin-like domain-containing protein</fullName>
    </recommendedName>
</protein>
<dbReference type="PROSITE" id="PS51257">
    <property type="entry name" value="PROKAR_LIPOPROTEIN"/>
    <property type="match status" value="1"/>
</dbReference>
<accession>A0A5C6ZPI4</accession>
<gene>
    <name evidence="1" type="ORF">ESY86_01300</name>
</gene>
<keyword evidence="2" id="KW-1185">Reference proteome</keyword>
<proteinExistence type="predicted"/>
<dbReference type="AlphaFoldDB" id="A0A5C6ZPI4"/>
<comment type="caution">
    <text evidence="1">The sequence shown here is derived from an EMBL/GenBank/DDBJ whole genome shotgun (WGS) entry which is preliminary data.</text>
</comment>
<organism evidence="1 2">
    <name type="scientific">Subsaximicrobium wynnwilliamsii</name>
    <dbReference type="NCBI Taxonomy" id="291179"/>
    <lineage>
        <taxon>Bacteria</taxon>
        <taxon>Pseudomonadati</taxon>
        <taxon>Bacteroidota</taxon>
        <taxon>Flavobacteriia</taxon>
        <taxon>Flavobacteriales</taxon>
        <taxon>Flavobacteriaceae</taxon>
        <taxon>Subsaximicrobium</taxon>
    </lineage>
</organism>